<dbReference type="PANTHER" id="PTHR11254">
    <property type="entry name" value="HECT DOMAIN UBIQUITIN-PROTEIN LIGASE"/>
    <property type="match status" value="1"/>
</dbReference>
<keyword evidence="6" id="KW-0808">Transferase</keyword>
<dbReference type="FunCoup" id="A0A0D0DYA1">
    <property type="interactions" value="741"/>
</dbReference>
<dbReference type="GO" id="GO:0051028">
    <property type="term" value="P:mRNA transport"/>
    <property type="evidence" value="ECO:0007669"/>
    <property type="project" value="UniProtKB-KW"/>
</dbReference>
<dbReference type="Proteomes" id="UP000054538">
    <property type="component" value="Unassembled WGS sequence"/>
</dbReference>
<dbReference type="InterPro" id="IPR000569">
    <property type="entry name" value="HECT_dom"/>
</dbReference>
<evidence type="ECO:0000256" key="10">
    <source>
        <dbReference type="ARBA" id="ARBA00034494"/>
    </source>
</evidence>
<feature type="compositionally biased region" description="Acidic residues" evidence="12">
    <location>
        <begin position="2191"/>
        <end position="2203"/>
    </location>
</feature>
<evidence type="ECO:0000256" key="2">
    <source>
        <dbReference type="ARBA" id="ARBA00004123"/>
    </source>
</evidence>
<feature type="compositionally biased region" description="Low complexity" evidence="12">
    <location>
        <begin position="2462"/>
        <end position="2471"/>
    </location>
</feature>
<comment type="catalytic activity">
    <reaction evidence="1">
        <text>S-ubiquitinyl-[E2 ubiquitin-conjugating enzyme]-L-cysteine + [acceptor protein]-L-lysine = [E2 ubiquitin-conjugating enzyme]-L-cysteine + N(6)-ubiquitinyl-[acceptor protein]-L-lysine.</text>
        <dbReference type="EC" id="2.3.2.26"/>
    </reaction>
</comment>
<evidence type="ECO:0000256" key="6">
    <source>
        <dbReference type="ARBA" id="ARBA00022679"/>
    </source>
</evidence>
<comment type="subcellular location">
    <subcellularLocation>
        <location evidence="2">Nucleus</location>
    </subcellularLocation>
</comment>
<evidence type="ECO:0000256" key="12">
    <source>
        <dbReference type="SAM" id="MobiDB-lite"/>
    </source>
</evidence>
<dbReference type="PANTHER" id="PTHR11254:SF67">
    <property type="entry name" value="E3 UBIQUITIN-PROTEIN LIGASE HUWE1"/>
    <property type="match status" value="1"/>
</dbReference>
<feature type="region of interest" description="Disordered" evidence="12">
    <location>
        <begin position="1743"/>
        <end position="1780"/>
    </location>
</feature>
<feature type="region of interest" description="Disordered" evidence="12">
    <location>
        <begin position="2005"/>
        <end position="2154"/>
    </location>
</feature>
<evidence type="ECO:0000313" key="15">
    <source>
        <dbReference type="EMBL" id="KIL00709.1"/>
    </source>
</evidence>
<feature type="compositionally biased region" description="Basic and acidic residues" evidence="12">
    <location>
        <begin position="2441"/>
        <end position="2461"/>
    </location>
</feature>
<dbReference type="PROSITE" id="PS50030">
    <property type="entry name" value="UBA"/>
    <property type="match status" value="1"/>
</dbReference>
<dbReference type="SMART" id="SM00165">
    <property type="entry name" value="UBA"/>
    <property type="match status" value="1"/>
</dbReference>
<dbReference type="Gene3D" id="3.90.1750.10">
    <property type="entry name" value="Hect, E3 ligase catalytic domains"/>
    <property type="match status" value="1"/>
</dbReference>
<evidence type="ECO:0000256" key="11">
    <source>
        <dbReference type="PROSITE-ProRule" id="PRU00104"/>
    </source>
</evidence>
<dbReference type="GO" id="GO:0061630">
    <property type="term" value="F:ubiquitin protein ligase activity"/>
    <property type="evidence" value="ECO:0007669"/>
    <property type="project" value="UniProtKB-EC"/>
</dbReference>
<dbReference type="Pfam" id="PF06012">
    <property type="entry name" value="DUF908"/>
    <property type="match status" value="1"/>
</dbReference>
<evidence type="ECO:0000259" key="13">
    <source>
        <dbReference type="PROSITE" id="PS50030"/>
    </source>
</evidence>
<dbReference type="FunFam" id="3.90.1750.10:FF:000003">
    <property type="entry name" value="E3 ubiquitin-protein ligase UPL1"/>
    <property type="match status" value="1"/>
</dbReference>
<feature type="region of interest" description="Disordered" evidence="12">
    <location>
        <begin position="209"/>
        <end position="234"/>
    </location>
</feature>
<feature type="region of interest" description="Disordered" evidence="12">
    <location>
        <begin position="2441"/>
        <end position="2548"/>
    </location>
</feature>
<dbReference type="CDD" id="cd00078">
    <property type="entry name" value="HECTc"/>
    <property type="match status" value="1"/>
</dbReference>
<protein>
    <recommendedName>
        <fullName evidence="4">HECT-type E3 ubiquitin transferase</fullName>
        <ecNumber evidence="4">2.3.2.26</ecNumber>
    </recommendedName>
</protein>
<dbReference type="GO" id="GO:0005634">
    <property type="term" value="C:nucleus"/>
    <property type="evidence" value="ECO:0007669"/>
    <property type="project" value="UniProtKB-SubCell"/>
</dbReference>
<dbReference type="Gene3D" id="1.10.8.10">
    <property type="entry name" value="DNA helicase RuvA subunit, C-terminal domain"/>
    <property type="match status" value="1"/>
</dbReference>
<dbReference type="InParanoid" id="A0A0D0DYA1"/>
<feature type="region of interest" description="Disordered" evidence="12">
    <location>
        <begin position="716"/>
        <end position="753"/>
    </location>
</feature>
<dbReference type="GO" id="GO:0000209">
    <property type="term" value="P:protein polyubiquitination"/>
    <property type="evidence" value="ECO:0007669"/>
    <property type="project" value="TreeGrafter"/>
</dbReference>
<name>A0A0D0DYA1_9AGAM</name>
<proteinExistence type="inferred from homology"/>
<dbReference type="Pfam" id="PF06025">
    <property type="entry name" value="DUF913"/>
    <property type="match status" value="1"/>
</dbReference>
<comment type="pathway">
    <text evidence="3">Protein modification; protein ubiquitination.</text>
</comment>
<evidence type="ECO:0000256" key="7">
    <source>
        <dbReference type="ARBA" id="ARBA00022786"/>
    </source>
</evidence>
<evidence type="ECO:0000256" key="8">
    <source>
        <dbReference type="ARBA" id="ARBA00022816"/>
    </source>
</evidence>
<evidence type="ECO:0000256" key="9">
    <source>
        <dbReference type="ARBA" id="ARBA00023242"/>
    </source>
</evidence>
<dbReference type="InterPro" id="IPR011989">
    <property type="entry name" value="ARM-like"/>
</dbReference>
<feature type="region of interest" description="Disordered" evidence="12">
    <location>
        <begin position="2368"/>
        <end position="2388"/>
    </location>
</feature>
<feature type="compositionally biased region" description="Basic and acidic residues" evidence="12">
    <location>
        <begin position="2035"/>
        <end position="2047"/>
    </location>
</feature>
<dbReference type="GO" id="GO:0005737">
    <property type="term" value="C:cytoplasm"/>
    <property type="evidence" value="ECO:0007669"/>
    <property type="project" value="TreeGrafter"/>
</dbReference>
<dbReference type="EMBL" id="KN824828">
    <property type="protein sequence ID" value="KIL00709.1"/>
    <property type="molecule type" value="Genomic_DNA"/>
</dbReference>
<keyword evidence="8" id="KW-0509">mRNA transport</keyword>
<dbReference type="CDD" id="cd14297">
    <property type="entry name" value="UBA2_spUBP14_like"/>
    <property type="match status" value="1"/>
</dbReference>
<dbReference type="Pfam" id="PF22562">
    <property type="entry name" value="UBA_7"/>
    <property type="match status" value="1"/>
</dbReference>
<reference evidence="15 16" key="1">
    <citation type="submission" date="2014-04" db="EMBL/GenBank/DDBJ databases">
        <authorList>
            <consortium name="DOE Joint Genome Institute"/>
            <person name="Kuo A."/>
            <person name="Kohler A."/>
            <person name="Jargeat P."/>
            <person name="Nagy L.G."/>
            <person name="Floudas D."/>
            <person name="Copeland A."/>
            <person name="Barry K.W."/>
            <person name="Cichocki N."/>
            <person name="Veneault-Fourrey C."/>
            <person name="LaButti K."/>
            <person name="Lindquist E.A."/>
            <person name="Lipzen A."/>
            <person name="Lundell T."/>
            <person name="Morin E."/>
            <person name="Murat C."/>
            <person name="Sun H."/>
            <person name="Tunlid A."/>
            <person name="Henrissat B."/>
            <person name="Grigoriev I.V."/>
            <person name="Hibbett D.S."/>
            <person name="Martin F."/>
            <person name="Nordberg H.P."/>
            <person name="Cantor M.N."/>
            <person name="Hua S.X."/>
        </authorList>
    </citation>
    <scope>NUCLEOTIDE SEQUENCE [LARGE SCALE GENOMIC DNA]</scope>
    <source>
        <strain evidence="15 16">Ve08.2h10</strain>
    </source>
</reference>
<keyword evidence="5" id="KW-0813">Transport</keyword>
<gene>
    <name evidence="15" type="ORF">PAXRUDRAFT_129271</name>
</gene>
<feature type="compositionally biased region" description="Acidic residues" evidence="12">
    <location>
        <begin position="2121"/>
        <end position="2138"/>
    </location>
</feature>
<evidence type="ECO:0000313" key="16">
    <source>
        <dbReference type="Proteomes" id="UP000054538"/>
    </source>
</evidence>
<dbReference type="InterPro" id="IPR025527">
    <property type="entry name" value="HUWE1/Rev1_UBM"/>
</dbReference>
<dbReference type="Gene3D" id="3.30.2160.10">
    <property type="entry name" value="Hect, E3 ligase catalytic domain"/>
    <property type="match status" value="1"/>
</dbReference>
<dbReference type="PROSITE" id="PS50237">
    <property type="entry name" value="HECT"/>
    <property type="match status" value="1"/>
</dbReference>
<keyword evidence="16" id="KW-1185">Reference proteome</keyword>
<dbReference type="Gene3D" id="1.25.10.10">
    <property type="entry name" value="Leucine-rich Repeat Variant"/>
    <property type="match status" value="1"/>
</dbReference>
<keyword evidence="9" id="KW-0539">Nucleus</keyword>
<evidence type="ECO:0000256" key="1">
    <source>
        <dbReference type="ARBA" id="ARBA00000885"/>
    </source>
</evidence>
<feature type="compositionally biased region" description="Polar residues" evidence="12">
    <location>
        <begin position="2949"/>
        <end position="2961"/>
    </location>
</feature>
<comment type="similarity">
    <text evidence="10">Belongs to the UPL family. TOM1/PTR1 subfamily.</text>
</comment>
<dbReference type="SUPFAM" id="SSF48371">
    <property type="entry name" value="ARM repeat"/>
    <property type="match status" value="1"/>
</dbReference>
<dbReference type="FunFam" id="3.30.2160.10:FF:000001">
    <property type="entry name" value="E3 ubiquitin-protein ligase NEDD4-like"/>
    <property type="match status" value="1"/>
</dbReference>
<dbReference type="SUPFAM" id="SSF56204">
    <property type="entry name" value="Hect, E3 ligase catalytic domain"/>
    <property type="match status" value="1"/>
</dbReference>
<evidence type="ECO:0000256" key="5">
    <source>
        <dbReference type="ARBA" id="ARBA00022448"/>
    </source>
</evidence>
<feature type="compositionally biased region" description="Acidic residues" evidence="12">
    <location>
        <begin position="2022"/>
        <end position="2034"/>
    </location>
</feature>
<dbReference type="Gene3D" id="3.30.2410.10">
    <property type="entry name" value="Hect, E3 ligase catalytic domain"/>
    <property type="match status" value="1"/>
</dbReference>
<feature type="region of interest" description="Disordered" evidence="12">
    <location>
        <begin position="2188"/>
        <end position="2218"/>
    </location>
</feature>
<dbReference type="InterPro" id="IPR050409">
    <property type="entry name" value="E3_ubiq-protein_ligase"/>
</dbReference>
<feature type="region of interest" description="Disordered" evidence="12">
    <location>
        <begin position="2925"/>
        <end position="2991"/>
    </location>
</feature>
<dbReference type="SUPFAM" id="SSF46934">
    <property type="entry name" value="UBA-like"/>
    <property type="match status" value="1"/>
</dbReference>
<dbReference type="InterPro" id="IPR035983">
    <property type="entry name" value="Hect_E3_ubiquitin_ligase"/>
</dbReference>
<keyword evidence="7 11" id="KW-0833">Ubl conjugation pathway</keyword>
<feature type="compositionally biased region" description="Low complexity" evidence="12">
    <location>
        <begin position="1356"/>
        <end position="1369"/>
    </location>
</feature>
<dbReference type="InterPro" id="IPR010314">
    <property type="entry name" value="E3_Ub_ligase_DUF913"/>
</dbReference>
<feature type="compositionally biased region" description="Basic and acidic residues" evidence="12">
    <location>
        <begin position="209"/>
        <end position="223"/>
    </location>
</feature>
<feature type="active site" description="Glycyl thioester intermediate" evidence="11">
    <location>
        <position position="3592"/>
    </location>
</feature>
<feature type="compositionally biased region" description="Acidic residues" evidence="12">
    <location>
        <begin position="1337"/>
        <end position="1355"/>
    </location>
</feature>
<dbReference type="InterPro" id="IPR015940">
    <property type="entry name" value="UBA"/>
</dbReference>
<feature type="compositionally biased region" description="Acidic residues" evidence="12">
    <location>
        <begin position="2066"/>
        <end position="2111"/>
    </location>
</feature>
<dbReference type="InterPro" id="IPR009060">
    <property type="entry name" value="UBA-like_sf"/>
</dbReference>
<dbReference type="Pfam" id="PF14377">
    <property type="entry name" value="UBM"/>
    <property type="match status" value="3"/>
</dbReference>
<dbReference type="FunFam" id="3.30.2410.10:FF:000004">
    <property type="entry name" value="E3 ubiquitin-protein ligase HUWE1, variant"/>
    <property type="match status" value="1"/>
</dbReference>
<feature type="compositionally biased region" description="Polar residues" evidence="12">
    <location>
        <begin position="1746"/>
        <end position="1756"/>
    </location>
</feature>
<dbReference type="UniPathway" id="UPA00143"/>
<feature type="compositionally biased region" description="Basic and acidic residues" evidence="12">
    <location>
        <begin position="1696"/>
        <end position="1709"/>
    </location>
</feature>
<reference evidence="16" key="2">
    <citation type="submission" date="2015-01" db="EMBL/GenBank/DDBJ databases">
        <title>Evolutionary Origins and Diversification of the Mycorrhizal Mutualists.</title>
        <authorList>
            <consortium name="DOE Joint Genome Institute"/>
            <consortium name="Mycorrhizal Genomics Consortium"/>
            <person name="Kohler A."/>
            <person name="Kuo A."/>
            <person name="Nagy L.G."/>
            <person name="Floudas D."/>
            <person name="Copeland A."/>
            <person name="Barry K.W."/>
            <person name="Cichocki N."/>
            <person name="Veneault-Fourrey C."/>
            <person name="LaButti K."/>
            <person name="Lindquist E.A."/>
            <person name="Lipzen A."/>
            <person name="Lundell T."/>
            <person name="Morin E."/>
            <person name="Murat C."/>
            <person name="Riley R."/>
            <person name="Ohm R."/>
            <person name="Sun H."/>
            <person name="Tunlid A."/>
            <person name="Henrissat B."/>
            <person name="Grigoriev I.V."/>
            <person name="Hibbett D.S."/>
            <person name="Martin F."/>
        </authorList>
    </citation>
    <scope>NUCLEOTIDE SEQUENCE [LARGE SCALE GENOMIC DNA]</scope>
    <source>
        <strain evidence="16">Ve08.2h10</strain>
    </source>
</reference>
<feature type="compositionally biased region" description="Basic and acidic residues" evidence="12">
    <location>
        <begin position="2005"/>
        <end position="2018"/>
    </location>
</feature>
<feature type="domain" description="UBA" evidence="13">
    <location>
        <begin position="1267"/>
        <end position="1307"/>
    </location>
</feature>
<dbReference type="SMART" id="SM00119">
    <property type="entry name" value="HECTc"/>
    <property type="match status" value="1"/>
</dbReference>
<dbReference type="InterPro" id="IPR016024">
    <property type="entry name" value="ARM-type_fold"/>
</dbReference>
<evidence type="ECO:0000256" key="3">
    <source>
        <dbReference type="ARBA" id="ARBA00004906"/>
    </source>
</evidence>
<feature type="domain" description="HECT" evidence="14">
    <location>
        <begin position="3290"/>
        <end position="3625"/>
    </location>
</feature>
<evidence type="ECO:0000256" key="4">
    <source>
        <dbReference type="ARBA" id="ARBA00012485"/>
    </source>
</evidence>
<sequence>MKISQKSRRAVQPHPQVAELISKLANTLNDDIADVLAEIESWKWPRSDLNCWVKVLDKFDAILEEAIRDYDVDKLQLNAFTPATKKTISEILRFERLLLENSTNRKTFNSYDRLMSLLFTSDLDVLILALNLLLRPAQQYSAQPAVSAALSISTPRLLSLSKRWPGLHEHGISLLHLATPHGVLQVDALPGEARDVSFVYYKSDSKEKEQKLETGDEASELRKPSAAPTSSSSGAISIHIDEETLKAKDVMEILGDILDLHPFSNDDKFELLCRTRVAKALVTGNEVIRGKLVVVRLLAIALYGHTHSESQAASSLFLYEPDLTTHIAELLQLDRGISTSIQTAGIAALDSIARYRSRIQDVLGAVNAGVNHGILMALLRKTILEVSNPESKLPNSFVEALLAFVTYLAQHAGGGNMIVGAGLVPLLVQIVENKLAQRLQMVSKAMQLVDNVLYGYSNAFQLFSNARGVDVLVERIQHEIDFDITMYGDETRSRDIFGSYGGLPVARAAVLKHTLRSIHRMMQSSGTSEGLRGLIDSTLLQSIKKIMEYRGLFGPSVLPLAMNIMATFVHNEPTSLPTIQEAGLPQVFYQAIETGVEPVIEVIQAIPNAIGALCLNQDGQDELSARPSIIPGIFSIFTSERHLKVLRDKENAVLIGTSIDELIRHHPSLKMPVFEAAKATLSKIEDLGNAFTIPEDKKEWYGLLPMQPVLNSTEAMEGVEPEANEPQGATEFPSIGHDDSLGEDSDPPTQRDHDNNIVMFIDVICRFLEGLFQHPQHCKDFIRNADGLDRVGRLTGLPCLPYDYANSVASDSIVQVIRTMAEIGPNEALFYLSKLVGASLAQTEEFWKGIRPESKLAPMLEISEDDVFETNQRFRSLVVLHIRITLMADVFSTAGYAHGRSAVGLLQTLMSDPPKVVMDMGALHRASIWENILFKAHIVSKGIELGNTGHGSPLERSPSHVSVSLPETIGSGVVTNGAAPDTSGARSSSASAFPLRKETVRDKNAKALKHLTHGLPSALAPFFQAIVKLFYARRNPDPVQKQQILSTSDVIAGIMLDHLKTEITGDRIHRLDCYSVLLSLMTVLLVDERTMQNTLHTALLLSFHRAGGLKAIFDICHEFSNTIESVSNLNPEDRSELMVQELVHAQGGLKVALHLLGPLLSSKPLFESGQTILVLTRDKNDTDPDYFEPHHFLVSLRLASVPVLRRIWESSWLRSAPLTLVKSIVQLVLELTAAENEEPKGEAPGEGPPGAGSAIGIAAGLHMRNIGPDENRIQQLTDMGFPRSAAERALARTHNNVTAATDLLLSHPFPLPADTDPEPEVQYNDAGAGPEPPVEPAGDDAEETITQDEEMDSEEVSSPASPDVPVAPVLSQPGRNFEELRQELDVAREPLRTGLTRQALLLVDEHPSLIFEVHKAFLRPSPDLQVLSIRALVDDIKEYSPGALGVREEPLVTRCRLLALVLSECPTLESSIGRNLMDSLLALLPSNSITMEPDHSTSKWLASHLLVTEALLNIGDQPVPIVLPKEGDPIVSQDLKLGPSYTNARPIIFEFCVRLLGLKNLPRDEFLATLRLLVVLSRDYEVACEFIKRDGIPLIFNHLKAHGGAGSYSYIAIILRHVAEDINTLQGIMRQEIKRFLSQPRTRVVDVSGFVRNCSAIALRNPELFVEISQSICQLQQPHSVIQHVSLKPDVSEEFSASKEESSAKHSDMPVDFPLDAPHDPSNEALESMVHFLIGDLMKTYRAPTEPSTNTPASQSSKHHATEATPAEKAAQASTAHSDTSSEPERYAQCCFLMQCLTELLFSYESCKVAFLSYSPKKQRPQTPSKDLGIKHRSAVLQFFLSELVTYGTISTQLDASAKSRLNLCTWAMSVIVALCVDISAGAESKEVSADLVSVRKFVLEAVSKAIKEMSPSESMEATYGRLLALADLCHRLLSVRFNNGPRKPQDESTTHVAKIMLEKNFVATLTSALGEVDLNFPNIRGVVASVLRPLENLSRVAIKMSRASEKLKDGTEGKAESSDSMSEDEEEEEDIDADDVRREETPDLYRHSALGMFGGEMEDVHYPQDDEMDEGDEDEEEDVDMEYGDETDSEATSNSDEEIDAEEEDAEDEDGSRGDGWRDADEEYEEEDLIENDEDAEGGVTAVTGADQDLDEDIMWQDIRDQGDAEDEIGDEGEEDAEGGAHVNATHAEQEDEPDMSDDEEFRGDVPVTDARDVPPMGIPHDEVFAYAEAYEVDGIEIDGRELNPFGSRRLRAGGGDMQVFGRTRNVPSAPTEATVHPLLLDASAGGNRTLAALSRGIRRQQRGNGNNIQTELIQSIEDIIGGDAVQVFQHIVNRPGGTREAIRVDVAPGPLAGLEHGMMHLHRFAGASSGTARTERIPRQGDSTRGFDPLLTVQRWAEEAKIVDGKHVSERANRLGNHIALALLPAAIEMAKVREEQRRQAQLKAAEDETKQHEAERLAAAEAEATTDAQAKDEEATTPPVPPVSTTHDSTEVVPITDPTVADVEMPDGPDVPSPEPTSISGPEREERSGEAEPSSSLAGPSQAAERVTVVIHGSEVDITDMGIDPTFLEALPDDIREEVINQHVRDQRAARIERPADSQISPEFLDALPPEIRAELIQQERLEQVRQTQPVASNDNSVPGVAADIDPASFIASLDPQLRQVVLLDSDEGLLQTLPSYMIAEAGVYREEAQPPHRYTYAARGHRATSSRTVSTRKPPAPRDAIQLLDKTGVSTLVRLLFFPQVLKKNLLFKVLVNICENAKTRTELFNLLLSILQSGPGDLAAVDRSFAQMTTRTPKPSSQQTPKVHGKQKAPELGISTALVKLQNESVPDLVAQRCLEALTYIVSANELSSLFFLTEHELPAGLRKVTTKKGKGKEKQAPQTLFPIVLLLGLLDRQSLLKTPSIMDSVVSLLSTVTKPLVSLKSEKKEPASEASSTAPGELAPDASATSPVPTSTGAVSGQEPGAAAGAGEQIKSENTPGEQTGDRILLASPPQVPHSVLRLIVNILTIGECSARTFQQSLTLIQNMSHIPDARDVVAQELKTKAQDCGQNVLADLNHLWAALQNPTQDILASSVAPKFSSPSSDQTKLLRILKTLDYMHTPRFVGPLTDEARKSQDAEKVQNIYESFRFTPLWRRLGDCLATIEVQLDIEHIATVLLPLIEALMVVCKYVGPKSTAGAAARTLRSSASPRSPTTARESMEDLFVTFTDAHRKILNVMVRNNPSLMSGSFSLLVHNPRVLDFDNKRNYFTQQLHRRPQSREHYGTLQLNVRRARVFEDSFQYLQRKTGDQIKYGKLSVRFYDEEGVDAGGVTREWFQILARQMFDPNNALFQPCAADRLTYQPNKNSWVNPEHLSFFKFVGRVIGKAIYDGRLLDAYFAKSLYRQLLGKQVDYRDVEWVDPEYYNSLCWILENDPTPLELTFSVEADEFGRNRIFKLKPGGESIPVTQENKREFVQLSANFRLYSSISEQIGNLVAGFQEIIPNDLITIFNEQELELLISGTPDIDVDEWRAATEYNGYTSSDPVIVWWWRALKSFNREERAKVLSFATGTSRVPLNGFVDLQGVQGVQRFSIHRAYGDPDRLPQAHTCFNQIDLPQYSSYEMLRQQLLLAINEGGEGFGFA</sequence>
<dbReference type="EC" id="2.3.2.26" evidence="4"/>
<evidence type="ECO:0000259" key="14">
    <source>
        <dbReference type="PROSITE" id="PS50237"/>
    </source>
</evidence>
<accession>A0A0D0DYA1</accession>
<feature type="region of interest" description="Disordered" evidence="12">
    <location>
        <begin position="1310"/>
        <end position="1371"/>
    </location>
</feature>
<dbReference type="InterPro" id="IPR010309">
    <property type="entry name" value="E3_Ub_ligase_DUF908"/>
</dbReference>
<dbReference type="OrthoDB" id="8068875at2759"/>
<feature type="region of interest" description="Disordered" evidence="12">
    <location>
        <begin position="1692"/>
        <end position="1720"/>
    </location>
</feature>
<dbReference type="HOGENOM" id="CLU_000215_0_0_1"/>
<dbReference type="GO" id="GO:0006511">
    <property type="term" value="P:ubiquitin-dependent protein catabolic process"/>
    <property type="evidence" value="ECO:0007669"/>
    <property type="project" value="TreeGrafter"/>
</dbReference>
<dbReference type="Pfam" id="PF00632">
    <property type="entry name" value="HECT"/>
    <property type="match status" value="1"/>
</dbReference>
<feature type="compositionally biased region" description="Low complexity" evidence="12">
    <location>
        <begin position="225"/>
        <end position="234"/>
    </location>
</feature>
<dbReference type="STRING" id="930991.A0A0D0DYA1"/>
<organism evidence="15 16">
    <name type="scientific">Paxillus rubicundulus Ve08.2h10</name>
    <dbReference type="NCBI Taxonomy" id="930991"/>
    <lineage>
        <taxon>Eukaryota</taxon>
        <taxon>Fungi</taxon>
        <taxon>Dikarya</taxon>
        <taxon>Basidiomycota</taxon>
        <taxon>Agaricomycotina</taxon>
        <taxon>Agaricomycetes</taxon>
        <taxon>Agaricomycetidae</taxon>
        <taxon>Boletales</taxon>
        <taxon>Paxilineae</taxon>
        <taxon>Paxillaceae</taxon>
        <taxon>Paxillus</taxon>
    </lineage>
</organism>